<sequence>MDERSIQFREFQPQLYVGGAFGGKLFASIKYKLGCFVAVKRSVEVVFGELDENVVFFIPVPLSIPQGVMNGEKENVATKSEVKNPNQAAWRDPV</sequence>
<evidence type="ECO:0000313" key="3">
    <source>
        <dbReference type="Proteomes" id="UP001054945"/>
    </source>
</evidence>
<dbReference type="AlphaFoldDB" id="A0AAV4NXD5"/>
<dbReference type="Proteomes" id="UP001054945">
    <property type="component" value="Unassembled WGS sequence"/>
</dbReference>
<evidence type="ECO:0000256" key="1">
    <source>
        <dbReference type="SAM" id="MobiDB-lite"/>
    </source>
</evidence>
<proteinExistence type="predicted"/>
<accession>A0AAV4NXD5</accession>
<dbReference type="EMBL" id="BPLR01021321">
    <property type="protein sequence ID" value="GIX88428.1"/>
    <property type="molecule type" value="Genomic_DNA"/>
</dbReference>
<comment type="caution">
    <text evidence="2">The sequence shown here is derived from an EMBL/GenBank/DDBJ whole genome shotgun (WGS) entry which is preliminary data.</text>
</comment>
<name>A0AAV4NXD5_CAEEX</name>
<reference evidence="2 3" key="1">
    <citation type="submission" date="2021-06" db="EMBL/GenBank/DDBJ databases">
        <title>Caerostris extrusa draft genome.</title>
        <authorList>
            <person name="Kono N."/>
            <person name="Arakawa K."/>
        </authorList>
    </citation>
    <scope>NUCLEOTIDE SEQUENCE [LARGE SCALE GENOMIC DNA]</scope>
</reference>
<keyword evidence="3" id="KW-1185">Reference proteome</keyword>
<feature type="region of interest" description="Disordered" evidence="1">
    <location>
        <begin position="75"/>
        <end position="94"/>
    </location>
</feature>
<gene>
    <name evidence="2" type="ORF">CEXT_217151</name>
</gene>
<evidence type="ECO:0000313" key="2">
    <source>
        <dbReference type="EMBL" id="GIX88428.1"/>
    </source>
</evidence>
<protein>
    <submittedName>
        <fullName evidence="2">Uncharacterized protein</fullName>
    </submittedName>
</protein>
<organism evidence="2 3">
    <name type="scientific">Caerostris extrusa</name>
    <name type="common">Bark spider</name>
    <name type="synonym">Caerostris bankana</name>
    <dbReference type="NCBI Taxonomy" id="172846"/>
    <lineage>
        <taxon>Eukaryota</taxon>
        <taxon>Metazoa</taxon>
        <taxon>Ecdysozoa</taxon>
        <taxon>Arthropoda</taxon>
        <taxon>Chelicerata</taxon>
        <taxon>Arachnida</taxon>
        <taxon>Araneae</taxon>
        <taxon>Araneomorphae</taxon>
        <taxon>Entelegynae</taxon>
        <taxon>Araneoidea</taxon>
        <taxon>Araneidae</taxon>
        <taxon>Caerostris</taxon>
    </lineage>
</organism>